<dbReference type="AlphaFoldDB" id="A0A0A8ZVM3"/>
<keyword evidence="1" id="KW-1133">Transmembrane helix</keyword>
<evidence type="ECO:0000313" key="2">
    <source>
        <dbReference type="EMBL" id="JAD42876.1"/>
    </source>
</evidence>
<feature type="transmembrane region" description="Helical" evidence="1">
    <location>
        <begin position="41"/>
        <end position="58"/>
    </location>
</feature>
<evidence type="ECO:0000256" key="1">
    <source>
        <dbReference type="SAM" id="Phobius"/>
    </source>
</evidence>
<reference evidence="2" key="1">
    <citation type="submission" date="2014-09" db="EMBL/GenBank/DDBJ databases">
        <authorList>
            <person name="Magalhaes I.L.F."/>
            <person name="Oliveira U."/>
            <person name="Santos F.R."/>
            <person name="Vidigal T.H.D.A."/>
            <person name="Brescovit A.D."/>
            <person name="Santos A.J."/>
        </authorList>
    </citation>
    <scope>NUCLEOTIDE SEQUENCE</scope>
    <source>
        <tissue evidence="2">Shoot tissue taken approximately 20 cm above the soil surface</tissue>
    </source>
</reference>
<keyword evidence="1" id="KW-0812">Transmembrane</keyword>
<sequence>MVEDLKGLKMATMDIDSKLLIGVLFLLSSFLVPDLSRPIQILFWQTAMIFFFVASMFIRMHLQGFHCPPCQIEKPKLGSLAEC</sequence>
<protein>
    <submittedName>
        <fullName evidence="2">Uncharacterized protein</fullName>
    </submittedName>
</protein>
<name>A0A0A8ZVM3_ARUDO</name>
<dbReference type="EMBL" id="GBRH01255019">
    <property type="protein sequence ID" value="JAD42876.1"/>
    <property type="molecule type" value="Transcribed_RNA"/>
</dbReference>
<proteinExistence type="predicted"/>
<keyword evidence="1" id="KW-0472">Membrane</keyword>
<accession>A0A0A8ZVM3</accession>
<reference evidence="2" key="2">
    <citation type="journal article" date="2015" name="Data Brief">
        <title>Shoot transcriptome of the giant reed, Arundo donax.</title>
        <authorList>
            <person name="Barrero R.A."/>
            <person name="Guerrero F.D."/>
            <person name="Moolhuijzen P."/>
            <person name="Goolsby J.A."/>
            <person name="Tidwell J."/>
            <person name="Bellgard S.E."/>
            <person name="Bellgard M.I."/>
        </authorList>
    </citation>
    <scope>NUCLEOTIDE SEQUENCE</scope>
    <source>
        <tissue evidence="2">Shoot tissue taken approximately 20 cm above the soil surface</tissue>
    </source>
</reference>
<organism evidence="2">
    <name type="scientific">Arundo donax</name>
    <name type="common">Giant reed</name>
    <name type="synonym">Donax arundinaceus</name>
    <dbReference type="NCBI Taxonomy" id="35708"/>
    <lineage>
        <taxon>Eukaryota</taxon>
        <taxon>Viridiplantae</taxon>
        <taxon>Streptophyta</taxon>
        <taxon>Embryophyta</taxon>
        <taxon>Tracheophyta</taxon>
        <taxon>Spermatophyta</taxon>
        <taxon>Magnoliopsida</taxon>
        <taxon>Liliopsida</taxon>
        <taxon>Poales</taxon>
        <taxon>Poaceae</taxon>
        <taxon>PACMAD clade</taxon>
        <taxon>Arundinoideae</taxon>
        <taxon>Arundineae</taxon>
        <taxon>Arundo</taxon>
    </lineage>
</organism>